<organism evidence="4 5">
    <name type="scientific">Butyricicoccus faecihominis</name>
    <dbReference type="NCBI Taxonomy" id="1712515"/>
    <lineage>
        <taxon>Bacteria</taxon>
        <taxon>Bacillati</taxon>
        <taxon>Bacillota</taxon>
        <taxon>Clostridia</taxon>
        <taxon>Eubacteriales</taxon>
        <taxon>Butyricicoccaceae</taxon>
        <taxon>Butyricicoccus</taxon>
    </lineage>
</organism>
<keyword evidence="2" id="KW-0732">Signal</keyword>
<keyword evidence="5" id="KW-1185">Reference proteome</keyword>
<feature type="chain" id="PRO_5046580173" description="SLH domain-containing protein" evidence="2">
    <location>
        <begin position="21"/>
        <end position="589"/>
    </location>
</feature>
<accession>A0ABQ1E0B9</accession>
<comment type="caution">
    <text evidence="4">The sequence shown here is derived from an EMBL/GenBank/DDBJ whole genome shotgun (WGS) entry which is preliminary data.</text>
</comment>
<protein>
    <recommendedName>
        <fullName evidence="3">SLH domain-containing protein</fullName>
    </recommendedName>
</protein>
<evidence type="ECO:0000259" key="3">
    <source>
        <dbReference type="PROSITE" id="PS51272"/>
    </source>
</evidence>
<sequence length="589" mass="64911">MKKFVFACLMAGLMTCAAGAAQVGTINNSYPGDTEAQAQMLYDLGLFKGTDKGFALEKSMTRAEASVMLTRLLGAEKTALAGNWKHPFTDVPQWADKYVGWLYQNGLTKGVSATLYGSQRNVTCDQYCIFLTRAHLDADSYQGTAFVDNDEVRQTDEEGFIRGDAVSLSARLLSTNYAKNGDESDRSVAEKLIDDGVFTAEQFKNAAWDVLPRDYSNDYQYDGKWNLIASPFVCQIADVTVAQCPIDGVQPVSGTDRYAQSDMRQSDLILYFMDSKTMALTQVLSLPKESSVEYLGSAGETDYLLIFNKETETYSLCSVRSDTVKTELTLTEAQQQRAERTVYQSAHGCIICTDETTSYKLTETGVEPLGVAAGICRLTDDGMTVTQKCTADETVLTAYNWDGQKTDRYTISNAYQSDDAEVRKHFAPQIFGSDGVLFWGTAGLYREENGRLVQVTDSPVIGVKQDADGAYYAVSCDKSERTEYYSDGIGYMAGDMLVRIAPDGTQTTLATLDDILIDEVKTVKSGAVRFTIAIPTEGHRSGHYTCLLKDGNITVRSATDDVFYIWGNDALENEQEKIDKIIANQKGEE</sequence>
<dbReference type="Proteomes" id="UP000620147">
    <property type="component" value="Unassembled WGS sequence"/>
</dbReference>
<evidence type="ECO:0000313" key="5">
    <source>
        <dbReference type="Proteomes" id="UP000620147"/>
    </source>
</evidence>
<dbReference type="RefSeq" id="WP_188885501.1">
    <property type="nucleotide sequence ID" value="NZ_BLYJ01000018.1"/>
</dbReference>
<dbReference type="EMBL" id="BLYJ01000018">
    <property type="protein sequence ID" value="GFO88418.1"/>
    <property type="molecule type" value="Genomic_DNA"/>
</dbReference>
<evidence type="ECO:0000256" key="1">
    <source>
        <dbReference type="ARBA" id="ARBA00022737"/>
    </source>
</evidence>
<keyword evidence="1" id="KW-0677">Repeat</keyword>
<feature type="domain" description="SLH" evidence="3">
    <location>
        <begin position="21"/>
        <end position="83"/>
    </location>
</feature>
<reference evidence="4 5" key="1">
    <citation type="submission" date="2020-06" db="EMBL/GenBank/DDBJ databases">
        <title>Characterization of fructooligosaccharide metabolism and fructooligosaccharide-degrading enzymes in human commensal butyrate producers.</title>
        <authorList>
            <person name="Tanno H."/>
            <person name="Fujii T."/>
            <person name="Hirano K."/>
            <person name="Maeno S."/>
            <person name="Tonozuka T."/>
            <person name="Sakamoto M."/>
            <person name="Ohkuma M."/>
            <person name="Tochio T."/>
            <person name="Endo A."/>
        </authorList>
    </citation>
    <scope>NUCLEOTIDE SEQUENCE [LARGE SCALE GENOMIC DNA]</scope>
    <source>
        <strain evidence="4 5">JCM 31056</strain>
    </source>
</reference>
<feature type="signal peptide" evidence="2">
    <location>
        <begin position="1"/>
        <end position="20"/>
    </location>
</feature>
<dbReference type="InterPro" id="IPR001119">
    <property type="entry name" value="SLH_dom"/>
</dbReference>
<gene>
    <name evidence="4" type="ORF">BUFA31_15820</name>
</gene>
<dbReference type="Pfam" id="PF00395">
    <property type="entry name" value="SLH"/>
    <property type="match status" value="1"/>
</dbReference>
<proteinExistence type="predicted"/>
<name>A0ABQ1E0B9_9FIRM</name>
<dbReference type="PROSITE" id="PS51272">
    <property type="entry name" value="SLH"/>
    <property type="match status" value="1"/>
</dbReference>
<evidence type="ECO:0000256" key="2">
    <source>
        <dbReference type="SAM" id="SignalP"/>
    </source>
</evidence>
<evidence type="ECO:0000313" key="4">
    <source>
        <dbReference type="EMBL" id="GFO88418.1"/>
    </source>
</evidence>